<sequence length="600" mass="67392">MELTTKTVHDVIHPTAAFSTNPPWISGPAVVDRPWAESQLNPKNRIDSLELPKKPLWRVDGCTGLGTQYYAVPLFLDNMPPMRIDVFIPEEVAGDGLVRELLDLDAAFHTKDGARVARLGIATHIIRTLQAWTVAGGSGGVESVSEMYETLPFGSRIIFENLHLDVRKIRITIAPTYYVEKQLLAAGNLAAVLGVPADVVPAAVDISQLSFVEQIHDSVCLVRMSRDGTRPHTHEAGQLWVFKALTSGTKFLYTELRNLIQLERHPHIIAPPEHIVTKYCRFGGKTAVVGFLLRFHGAGSLRDHVPLLRIHGRLTLAAQLKWATQLTSAVVHVRERGHIFYPDLRLDNVLLSDSGDVVMIDFEQRGVWCEFAAPEVNALEYTRILAGGDPLGQEELESAIQEDVRQRHADLLSRLLPDWEMLQAGEAFEPLAHGYSTYNVPWQCLSPVEQEAAEVYMLGRVLWCIFEGQCAPQHAAVWQSYKREPDLEFPNFRETPAELRELIDRCTRGRRDVLSQLVTRQGSKLVLRGVPREEQNDADIIRVARDWWAAEVKVSEEFLLMREEMKARGAWSGNYYDRPKLREVLGFLQNLGSSLASAGT</sequence>
<dbReference type="GO" id="GO:0005524">
    <property type="term" value="F:ATP binding"/>
    <property type="evidence" value="ECO:0007669"/>
    <property type="project" value="InterPro"/>
</dbReference>
<gene>
    <name evidence="2" type="ORF">QBC47DRAFT_382915</name>
</gene>
<evidence type="ECO:0000313" key="2">
    <source>
        <dbReference type="EMBL" id="KAK1755154.1"/>
    </source>
</evidence>
<keyword evidence="2" id="KW-0418">Kinase</keyword>
<dbReference type="EMBL" id="MU839834">
    <property type="protein sequence ID" value="KAK1755154.1"/>
    <property type="molecule type" value="Genomic_DNA"/>
</dbReference>
<accession>A0AAJ0BBD3</accession>
<reference evidence="2" key="1">
    <citation type="submission" date="2023-06" db="EMBL/GenBank/DDBJ databases">
        <title>Genome-scale phylogeny and comparative genomics of the fungal order Sordariales.</title>
        <authorList>
            <consortium name="Lawrence Berkeley National Laboratory"/>
            <person name="Hensen N."/>
            <person name="Bonometti L."/>
            <person name="Westerberg I."/>
            <person name="Brannstrom I.O."/>
            <person name="Guillou S."/>
            <person name="Cros-Aarteil S."/>
            <person name="Calhoun S."/>
            <person name="Haridas S."/>
            <person name="Kuo A."/>
            <person name="Mondo S."/>
            <person name="Pangilinan J."/>
            <person name="Riley R."/>
            <person name="Labutti K."/>
            <person name="Andreopoulos B."/>
            <person name="Lipzen A."/>
            <person name="Chen C."/>
            <person name="Yanf M."/>
            <person name="Daum C."/>
            <person name="Ng V."/>
            <person name="Clum A."/>
            <person name="Steindorff A."/>
            <person name="Ohm R."/>
            <person name="Martin F."/>
            <person name="Silar P."/>
            <person name="Natvig D."/>
            <person name="Lalanne C."/>
            <person name="Gautier V."/>
            <person name="Ament-Velasquez S.L."/>
            <person name="Kruys A."/>
            <person name="Hutchinson M.I."/>
            <person name="Powell A.J."/>
            <person name="Barry K."/>
            <person name="Miller A.N."/>
            <person name="Grigoriev I.V."/>
            <person name="Debuchy R."/>
            <person name="Gladieux P."/>
            <person name="Thoren M.H."/>
            <person name="Johannesson H."/>
        </authorList>
    </citation>
    <scope>NUCLEOTIDE SEQUENCE</scope>
    <source>
        <strain evidence="2">PSN4</strain>
    </source>
</reference>
<dbReference type="PANTHER" id="PTHR44329">
    <property type="entry name" value="SERINE/THREONINE-PROTEIN KINASE TNNI3K-RELATED"/>
    <property type="match status" value="1"/>
</dbReference>
<dbReference type="InterPro" id="IPR051681">
    <property type="entry name" value="Ser/Thr_Kinases-Pseudokinases"/>
</dbReference>
<dbReference type="InterPro" id="IPR000719">
    <property type="entry name" value="Prot_kinase_dom"/>
</dbReference>
<organism evidence="2 3">
    <name type="scientific">Echria macrotheca</name>
    <dbReference type="NCBI Taxonomy" id="438768"/>
    <lineage>
        <taxon>Eukaryota</taxon>
        <taxon>Fungi</taxon>
        <taxon>Dikarya</taxon>
        <taxon>Ascomycota</taxon>
        <taxon>Pezizomycotina</taxon>
        <taxon>Sordariomycetes</taxon>
        <taxon>Sordariomycetidae</taxon>
        <taxon>Sordariales</taxon>
        <taxon>Schizotheciaceae</taxon>
        <taxon>Echria</taxon>
    </lineage>
</organism>
<comment type="caution">
    <text evidence="2">The sequence shown here is derived from an EMBL/GenBank/DDBJ whole genome shotgun (WGS) entry which is preliminary data.</text>
</comment>
<dbReference type="GO" id="GO:0004674">
    <property type="term" value="F:protein serine/threonine kinase activity"/>
    <property type="evidence" value="ECO:0007669"/>
    <property type="project" value="TreeGrafter"/>
</dbReference>
<name>A0AAJ0BBD3_9PEZI</name>
<dbReference type="AlphaFoldDB" id="A0AAJ0BBD3"/>
<evidence type="ECO:0000313" key="3">
    <source>
        <dbReference type="Proteomes" id="UP001239445"/>
    </source>
</evidence>
<dbReference type="SUPFAM" id="SSF56112">
    <property type="entry name" value="Protein kinase-like (PK-like)"/>
    <property type="match status" value="1"/>
</dbReference>
<keyword evidence="2" id="KW-0808">Transferase</keyword>
<evidence type="ECO:0000259" key="1">
    <source>
        <dbReference type="PROSITE" id="PS50011"/>
    </source>
</evidence>
<dbReference type="Gene3D" id="1.10.510.10">
    <property type="entry name" value="Transferase(Phosphotransferase) domain 1"/>
    <property type="match status" value="1"/>
</dbReference>
<keyword evidence="3" id="KW-1185">Reference proteome</keyword>
<proteinExistence type="predicted"/>
<dbReference type="SMART" id="SM00220">
    <property type="entry name" value="S_TKc"/>
    <property type="match status" value="1"/>
</dbReference>
<feature type="domain" description="Protein kinase" evidence="1">
    <location>
        <begin position="178"/>
        <end position="559"/>
    </location>
</feature>
<dbReference type="PROSITE" id="PS50011">
    <property type="entry name" value="PROTEIN_KINASE_DOM"/>
    <property type="match status" value="1"/>
</dbReference>
<dbReference type="Proteomes" id="UP001239445">
    <property type="component" value="Unassembled WGS sequence"/>
</dbReference>
<protein>
    <submittedName>
        <fullName evidence="2">Ribosomal protein S6 kinase alpha-5</fullName>
    </submittedName>
</protein>
<dbReference type="InterPro" id="IPR011009">
    <property type="entry name" value="Kinase-like_dom_sf"/>
</dbReference>